<dbReference type="InterPro" id="IPR045492">
    <property type="entry name" value="DUF6434"/>
</dbReference>
<accession>A0A1G6PBQ0</accession>
<dbReference type="STRING" id="361279.SAMN05421663_10476"/>
<evidence type="ECO:0000259" key="1">
    <source>
        <dbReference type="Pfam" id="PF20026"/>
    </source>
</evidence>
<feature type="domain" description="DUF6434" evidence="1">
    <location>
        <begin position="69"/>
        <end position="128"/>
    </location>
</feature>
<evidence type="ECO:0000313" key="2">
    <source>
        <dbReference type="EMBL" id="SDC77690.1"/>
    </source>
</evidence>
<protein>
    <recommendedName>
        <fullName evidence="1">DUF6434 domain-containing protein</fullName>
    </recommendedName>
</protein>
<reference evidence="3" key="1">
    <citation type="submission" date="2016-10" db="EMBL/GenBank/DDBJ databases">
        <authorList>
            <person name="Varghese N."/>
            <person name="Submissions S."/>
        </authorList>
    </citation>
    <scope>NUCLEOTIDE SEQUENCE [LARGE SCALE GENOMIC DNA]</scope>
    <source>
        <strain evidence="3">DSM 21620</strain>
    </source>
</reference>
<sequence>MRPELTRMTKADDFLDYYWLKNELVHFCQENGLPASGSKMEITARIESFLRDGIIEKPEQKKSRKRKKTAEPLSRATIITENHRCSQNVREFFKKEIGEHFHFSTYIQNYFRENVGKTYEDAIIAWHEEEARKKDAYKKDIAPQFEYNRFIREFFANPKNKGKTRAEAIEAWNEKKSRPYSHSS</sequence>
<dbReference type="EMBL" id="FMZB01000004">
    <property type="protein sequence ID" value="SDC77690.1"/>
    <property type="molecule type" value="Genomic_DNA"/>
</dbReference>
<name>A0A1G6PBQ0_9BACI</name>
<gene>
    <name evidence="2" type="ORF">SAMN05421663_10476</name>
</gene>
<keyword evidence="3" id="KW-1185">Reference proteome</keyword>
<organism evidence="2 3">
    <name type="scientific">Terribacillus halophilus</name>
    <dbReference type="NCBI Taxonomy" id="361279"/>
    <lineage>
        <taxon>Bacteria</taxon>
        <taxon>Bacillati</taxon>
        <taxon>Bacillota</taxon>
        <taxon>Bacilli</taxon>
        <taxon>Bacillales</taxon>
        <taxon>Bacillaceae</taxon>
        <taxon>Terribacillus</taxon>
    </lineage>
</organism>
<dbReference type="Pfam" id="PF18953">
    <property type="entry name" value="SAP_new25"/>
    <property type="match status" value="1"/>
</dbReference>
<evidence type="ECO:0000313" key="3">
    <source>
        <dbReference type="Proteomes" id="UP000198666"/>
    </source>
</evidence>
<dbReference type="RefSeq" id="WP_093726881.1">
    <property type="nucleotide sequence ID" value="NZ_FMZB01000004.1"/>
</dbReference>
<dbReference type="AlphaFoldDB" id="A0A1G6PBQ0"/>
<dbReference type="Proteomes" id="UP000198666">
    <property type="component" value="Unassembled WGS sequence"/>
</dbReference>
<dbReference type="Pfam" id="PF20026">
    <property type="entry name" value="DUF6434"/>
    <property type="match status" value="1"/>
</dbReference>
<proteinExistence type="predicted"/>
<dbReference type="OrthoDB" id="9778090at2"/>